<dbReference type="InterPro" id="IPR036736">
    <property type="entry name" value="ACP-like_sf"/>
</dbReference>
<dbReference type="Pfam" id="PF23562">
    <property type="entry name" value="AMP-binding_C_3"/>
    <property type="match status" value="1"/>
</dbReference>
<gene>
    <name evidence="4" type="ORF">K458DRAFT_482224</name>
</gene>
<dbReference type="InterPro" id="IPR036291">
    <property type="entry name" value="NAD(P)-bd_dom_sf"/>
</dbReference>
<name>A0A6G1IBH5_9PLEO</name>
<dbReference type="Gene3D" id="1.10.1200.10">
    <property type="entry name" value="ACP-like"/>
    <property type="match status" value="1"/>
</dbReference>
<protein>
    <submittedName>
        <fullName evidence="4">Acetyl-CoA synthetase-like protein</fullName>
    </submittedName>
</protein>
<dbReference type="Pfam" id="PF07993">
    <property type="entry name" value="NAD_binding_4"/>
    <property type="match status" value="1"/>
</dbReference>
<dbReference type="InterPro" id="IPR051414">
    <property type="entry name" value="Adenylate-forming_Reductase"/>
</dbReference>
<dbReference type="Proteomes" id="UP000799291">
    <property type="component" value="Unassembled WGS sequence"/>
</dbReference>
<dbReference type="AlphaFoldDB" id="A0A6G1IBH5"/>
<dbReference type="SUPFAM" id="SSF51735">
    <property type="entry name" value="NAD(P)-binding Rossmann-fold domains"/>
    <property type="match status" value="1"/>
</dbReference>
<dbReference type="PANTHER" id="PTHR43439">
    <property type="entry name" value="PHENYLACETATE-COENZYME A LIGASE"/>
    <property type="match status" value="1"/>
</dbReference>
<keyword evidence="1" id="KW-0596">Phosphopantetheine</keyword>
<dbReference type="InterPro" id="IPR020845">
    <property type="entry name" value="AMP-binding_CS"/>
</dbReference>
<dbReference type="PROSITE" id="PS00455">
    <property type="entry name" value="AMP_BINDING"/>
    <property type="match status" value="1"/>
</dbReference>
<reference evidence="4" key="1">
    <citation type="journal article" date="2020" name="Stud. Mycol.">
        <title>101 Dothideomycetes genomes: a test case for predicting lifestyles and emergence of pathogens.</title>
        <authorList>
            <person name="Haridas S."/>
            <person name="Albert R."/>
            <person name="Binder M."/>
            <person name="Bloem J."/>
            <person name="Labutti K."/>
            <person name="Salamov A."/>
            <person name="Andreopoulos B."/>
            <person name="Baker S."/>
            <person name="Barry K."/>
            <person name="Bills G."/>
            <person name="Bluhm B."/>
            <person name="Cannon C."/>
            <person name="Castanera R."/>
            <person name="Culley D."/>
            <person name="Daum C."/>
            <person name="Ezra D."/>
            <person name="Gonzalez J."/>
            <person name="Henrissat B."/>
            <person name="Kuo A."/>
            <person name="Liang C."/>
            <person name="Lipzen A."/>
            <person name="Lutzoni F."/>
            <person name="Magnuson J."/>
            <person name="Mondo S."/>
            <person name="Nolan M."/>
            <person name="Ohm R."/>
            <person name="Pangilinan J."/>
            <person name="Park H.-J."/>
            <person name="Ramirez L."/>
            <person name="Alfaro M."/>
            <person name="Sun H."/>
            <person name="Tritt A."/>
            <person name="Yoshinaga Y."/>
            <person name="Zwiers L.-H."/>
            <person name="Turgeon B."/>
            <person name="Goodwin S."/>
            <person name="Spatafora J."/>
            <person name="Crous P."/>
            <person name="Grigoriev I."/>
        </authorList>
    </citation>
    <scope>NUCLEOTIDE SEQUENCE</scope>
    <source>
        <strain evidence="4">CBS 122367</strain>
    </source>
</reference>
<dbReference type="PROSITE" id="PS50075">
    <property type="entry name" value="CARRIER"/>
    <property type="match status" value="1"/>
</dbReference>
<dbReference type="InterPro" id="IPR013120">
    <property type="entry name" value="FAR_NAD-bd"/>
</dbReference>
<dbReference type="PANTHER" id="PTHR43439:SF2">
    <property type="entry name" value="ENZYME, PUTATIVE (JCVI)-RELATED"/>
    <property type="match status" value="1"/>
</dbReference>
<dbReference type="SUPFAM" id="SSF56801">
    <property type="entry name" value="Acetyl-CoA synthetase-like"/>
    <property type="match status" value="1"/>
</dbReference>
<dbReference type="InterPro" id="IPR042099">
    <property type="entry name" value="ANL_N_sf"/>
</dbReference>
<evidence type="ECO:0000256" key="1">
    <source>
        <dbReference type="ARBA" id="ARBA00022450"/>
    </source>
</evidence>
<evidence type="ECO:0000256" key="2">
    <source>
        <dbReference type="ARBA" id="ARBA00022553"/>
    </source>
</evidence>
<proteinExistence type="predicted"/>
<dbReference type="EMBL" id="MU005664">
    <property type="protein sequence ID" value="KAF2675587.1"/>
    <property type="molecule type" value="Genomic_DNA"/>
</dbReference>
<dbReference type="Pfam" id="PF00501">
    <property type="entry name" value="AMP-binding"/>
    <property type="match status" value="1"/>
</dbReference>
<accession>A0A6G1IBH5</accession>
<dbReference type="InterPro" id="IPR000873">
    <property type="entry name" value="AMP-dep_synth/lig_dom"/>
</dbReference>
<evidence type="ECO:0000259" key="3">
    <source>
        <dbReference type="PROSITE" id="PS50075"/>
    </source>
</evidence>
<evidence type="ECO:0000313" key="4">
    <source>
        <dbReference type="EMBL" id="KAF2675587.1"/>
    </source>
</evidence>
<dbReference type="OrthoDB" id="429813at2759"/>
<feature type="domain" description="Carrier" evidence="3">
    <location>
        <begin position="559"/>
        <end position="642"/>
    </location>
</feature>
<dbReference type="Pfam" id="PF00550">
    <property type="entry name" value="PP-binding"/>
    <property type="match status" value="1"/>
</dbReference>
<dbReference type="InterPro" id="IPR009081">
    <property type="entry name" value="PP-bd_ACP"/>
</dbReference>
<dbReference type="Gene3D" id="3.40.50.720">
    <property type="entry name" value="NAD(P)-binding Rossmann-like Domain"/>
    <property type="match status" value="1"/>
</dbReference>
<organism evidence="4 5">
    <name type="scientific">Lentithecium fluviatile CBS 122367</name>
    <dbReference type="NCBI Taxonomy" id="1168545"/>
    <lineage>
        <taxon>Eukaryota</taxon>
        <taxon>Fungi</taxon>
        <taxon>Dikarya</taxon>
        <taxon>Ascomycota</taxon>
        <taxon>Pezizomycotina</taxon>
        <taxon>Dothideomycetes</taxon>
        <taxon>Pleosporomycetidae</taxon>
        <taxon>Pleosporales</taxon>
        <taxon>Massarineae</taxon>
        <taxon>Lentitheciaceae</taxon>
        <taxon>Lentithecium</taxon>
    </lineage>
</organism>
<dbReference type="Gene3D" id="3.40.50.12780">
    <property type="entry name" value="N-terminal domain of ligase-like"/>
    <property type="match status" value="1"/>
</dbReference>
<dbReference type="SUPFAM" id="SSF47336">
    <property type="entry name" value="ACP-like"/>
    <property type="match status" value="1"/>
</dbReference>
<keyword evidence="5" id="KW-1185">Reference proteome</keyword>
<keyword evidence="2" id="KW-0597">Phosphoprotein</keyword>
<sequence length="1048" mass="113533">MPPFTQPPIRLLPASPDQPIRTIPELVDYNAARNPGVLFCVQAVKDGAAVRITFAQLRDAISRCSARVRAELRLRGPAGEGEDGDGDGGGTGTGKSAPVALFMNSDAALVVHLFALMGIGVPVALISARLSPVAVAHLLRSIRARAVIASPRLVPLVEAAISEQDELAAVALHVAKPFSADLATGKDVAGTPISSPGHYVGESDRHVLILHSSGTTGLPKPIYQPHRYLLGFSRCHERTEDEEVEALNISTLPLYHGFGLVPACLALGVGKPFYIASAHTVPTGASTVAAIRSSGAQSLMTVPHILDEICALPLEEGIDALRPLQFVASAGGPLNAAVGEKLVASGVSLLAHFGTTEIGPIAPLFKPGPDYDWRFFKLREDVDLRLDIVDGYYTLTTRPFGWEEVFVLQDRLMTSERYPGKHFRAVGRNDDLIVLSTGEKVLPAVLETLLCESPLVKAACAFGEARFELGVVVEPATLATNVEQLKEAIWPVVLEAGRQMDSHARLSSKASIIVADSALPRSDKGSVVRKEAWRIFADNIELVYRQLEDSNMGHSRLALRTEALEQDLKEMLQAELGWTDDLSPEEDLFELGINSLQAMSVYRRLRGAELDGERLPAGAIPNDFLYKNSTVDALVRALKSQGAKSATAMAEEDLIMQLSRHYSLPAKEQGHVVLLTGGTGSLGSHVIAALAGNPAVAKIICLNRRQVSQTKIQNWPRKPLERQKQALLSKGLETPPHLLSKLEVLEIDARNPYFGLPTEQYTYLFRSVTHIFHAAWPMDFQRMLSSFHSQFDFLRSLLQLASDIHTARPSVRSRLIFISSIAVVGQYHTAQKSRNVPEAPMLDARSTNPFGYGKAKLVCEKMLEAAAATHGAAMEVATVRVAQVSGSRGSGFWNAKEHIPSLVRLSQRTGSLPDIHGTLSWLPVDRAADVLTDIILSPLPLALVYHLENPVRQSWHDVLAIIGAELGLGGSALSPLDQWLAGIKALGDGAASTEMLIDFFETDFQHMSGGGVVLDTTATRAVSSTLRDADVVEDELVARYVREWKRQG</sequence>
<evidence type="ECO:0000313" key="5">
    <source>
        <dbReference type="Proteomes" id="UP000799291"/>
    </source>
</evidence>